<reference evidence="3 4" key="1">
    <citation type="submission" date="2014-04" db="EMBL/GenBank/DDBJ databases">
        <authorList>
            <consortium name="DOE Joint Genome Institute"/>
            <person name="Kuo A."/>
            <person name="Girlanda M."/>
            <person name="Perotto S."/>
            <person name="Kohler A."/>
            <person name="Nagy L.G."/>
            <person name="Floudas D."/>
            <person name="Copeland A."/>
            <person name="Barry K.W."/>
            <person name="Cichocki N."/>
            <person name="Veneault-Fourrey C."/>
            <person name="LaButti K."/>
            <person name="Lindquist E.A."/>
            <person name="Lipzen A."/>
            <person name="Lundell T."/>
            <person name="Morin E."/>
            <person name="Murat C."/>
            <person name="Sun H."/>
            <person name="Tunlid A."/>
            <person name="Henrissat B."/>
            <person name="Grigoriev I.V."/>
            <person name="Hibbett D.S."/>
            <person name="Martin F."/>
            <person name="Nordberg H.P."/>
            <person name="Cantor M.N."/>
            <person name="Hua S.X."/>
        </authorList>
    </citation>
    <scope>NUCLEOTIDE SEQUENCE [LARGE SCALE GENOMIC DNA]</scope>
    <source>
        <strain evidence="3 4">MUT 4182</strain>
    </source>
</reference>
<feature type="region of interest" description="Disordered" evidence="2">
    <location>
        <begin position="657"/>
        <end position="856"/>
    </location>
</feature>
<dbReference type="AlphaFoldDB" id="A0A0C3QHK8"/>
<evidence type="ECO:0000313" key="3">
    <source>
        <dbReference type="EMBL" id="KIO26106.1"/>
    </source>
</evidence>
<name>A0A0C3QHK8_9AGAM</name>
<accession>A0A0C3QHK8</accession>
<feature type="compositionally biased region" description="Basic and acidic residues" evidence="2">
    <location>
        <begin position="274"/>
        <end position="300"/>
    </location>
</feature>
<organism evidence="3 4">
    <name type="scientific">Tulasnella calospora MUT 4182</name>
    <dbReference type="NCBI Taxonomy" id="1051891"/>
    <lineage>
        <taxon>Eukaryota</taxon>
        <taxon>Fungi</taxon>
        <taxon>Dikarya</taxon>
        <taxon>Basidiomycota</taxon>
        <taxon>Agaricomycotina</taxon>
        <taxon>Agaricomycetes</taxon>
        <taxon>Cantharellales</taxon>
        <taxon>Tulasnellaceae</taxon>
        <taxon>Tulasnella</taxon>
    </lineage>
</organism>
<feature type="region of interest" description="Disordered" evidence="2">
    <location>
        <begin position="190"/>
        <end position="219"/>
    </location>
</feature>
<feature type="non-terminal residue" evidence="3">
    <location>
        <position position="1215"/>
    </location>
</feature>
<keyword evidence="4" id="KW-1185">Reference proteome</keyword>
<feature type="region of interest" description="Disordered" evidence="2">
    <location>
        <begin position="924"/>
        <end position="971"/>
    </location>
</feature>
<feature type="compositionally biased region" description="Polar residues" evidence="2">
    <location>
        <begin position="480"/>
        <end position="489"/>
    </location>
</feature>
<feature type="region of interest" description="Disordered" evidence="2">
    <location>
        <begin position="245"/>
        <end position="385"/>
    </location>
</feature>
<feature type="region of interest" description="Disordered" evidence="2">
    <location>
        <begin position="445"/>
        <end position="511"/>
    </location>
</feature>
<feature type="compositionally biased region" description="Low complexity" evidence="2">
    <location>
        <begin position="1162"/>
        <end position="1183"/>
    </location>
</feature>
<feature type="compositionally biased region" description="Low complexity" evidence="2">
    <location>
        <begin position="846"/>
        <end position="856"/>
    </location>
</feature>
<feature type="region of interest" description="Disordered" evidence="2">
    <location>
        <begin position="599"/>
        <end position="641"/>
    </location>
</feature>
<sequence>MSKGKEKSRSKTRSPDRRYRSREWTDTTIQAILDAAPSDEARKVLLGNPNMMKALLRRASRHTSADGAADTSIFKRIFADEVFNSPPDVTSLRQREDRLRAEMQRAQEAELRLLEAQAKVNQLILEKQKANMAAEQAKEEAKGIHLRLELVRQDIEQRNDAMKKLEEDYDKLDQEAARIRSENYKLKLKEAHAAGRAEGRNEGRTMGRREGENRGYEEGYGAGFALGSRDMADKLMKYLDEDDVRLAQDGASRPPPGHAQEASGSTQAPPVSSDFRELRDPGKHSSERGRDRDRERERRHERSHRQPQPVPAVQIQSPSSQSSVQSTPPKMPEPVIPQQRSPSPARSVTPTPAQQVIRDYHESPERFEPPIPIRNVSPRPHPVRNPLPDTFIPVVSENDPDGLMFDMPAAHEFTRTPSATAQPLPSQHSPRHSPQMYSHEALAPQHSGSNIPAFIPSQNTGSGSHVRTQPFIPPTRELPQPTQTKPSSVRSRDNRHGRSDSPDRSSTPLSEMSILQRQAEDDAGIYMPYTYQLKRNHSVLSVIQEQSDTDGTSPIAQRMSSQSPGLRRPQYEAAPMQMPTPTLSYIPAPLDGSMGVNHPPPQDESARYPPPMVPNPGQPRVRQFDEARQRQAANPSPVMPTYAVAPLPEGPTTSFVPIMQAEVPMPTPFVPPQNRTPEPTPPPPATVSRSSTKKGKKEKKRSQEPAPVPDVQIIPPSDQSESSYNRLSQIDVQPEEQPPQLSSQRTPQRTPQRSPLRMPVPVNQVNSDSEDSTAGRRAPPIAPQPPPPPAFVPKTAATPPPAPVPFIPPPPVINKPPTPPPVIPVATGTSRKGSKGKKGRSRQQAVVPSSPVRVSTPITMPVPEVVQPMTTFTGEVVMELPPDATIASIAPGTVLSPVMADGTGMYEPPPIPAFLPHSPVIHAPTPRVPRSPALPVLSKTPSPTRSRTPEVQPVVPASAVPSKNPKGFVPKDIEQPVAFGYRTPMVGHGRQKVPLGRPNPTAAYSLTSRTPRLPTGMATGDGLPAVTPEPGPEARLPVVPNSVASSSPMAPPGSFDGGPVIPHLTGSQQYTGSRQHTGSQQYGIPHQRTGSQQYGIPEQQTGSDQYGIPQQQTGSQQYGMPQQYTGSQQYGMPQQHTGSQQYGMPQQYEVPQQYTGAHQPNGSQQHTGSQQYSSSQQNSGSQSYAGWGRVKRPDSSEPRSPFVPSLDHIPASTPY</sequence>
<feature type="compositionally biased region" description="Pro residues" evidence="2">
    <location>
        <begin position="798"/>
        <end position="823"/>
    </location>
</feature>
<feature type="compositionally biased region" description="Basic and acidic residues" evidence="2">
    <location>
        <begin position="358"/>
        <end position="368"/>
    </location>
</feature>
<feature type="compositionally biased region" description="Polar residues" evidence="2">
    <location>
        <begin position="741"/>
        <end position="753"/>
    </location>
</feature>
<feature type="compositionally biased region" description="Basic and acidic residues" evidence="2">
    <location>
        <begin position="490"/>
        <end position="503"/>
    </location>
</feature>
<feature type="compositionally biased region" description="Basic residues" evidence="2">
    <location>
        <begin position="832"/>
        <end position="841"/>
    </location>
</feature>
<dbReference type="EMBL" id="KN823029">
    <property type="protein sequence ID" value="KIO26106.1"/>
    <property type="molecule type" value="Genomic_DNA"/>
</dbReference>
<feature type="compositionally biased region" description="Low complexity" evidence="2">
    <location>
        <begin position="953"/>
        <end position="962"/>
    </location>
</feature>
<gene>
    <name evidence="3" type="ORF">M407DRAFT_24553</name>
</gene>
<feature type="region of interest" description="Disordered" evidence="2">
    <location>
        <begin position="1"/>
        <end position="23"/>
    </location>
</feature>
<evidence type="ECO:0000313" key="4">
    <source>
        <dbReference type="Proteomes" id="UP000054248"/>
    </source>
</evidence>
<feature type="compositionally biased region" description="Basic and acidic residues" evidence="2">
    <location>
        <begin position="190"/>
        <end position="217"/>
    </location>
</feature>
<feature type="coiled-coil region" evidence="1">
    <location>
        <begin position="89"/>
        <end position="182"/>
    </location>
</feature>
<dbReference type="HOGENOM" id="CLU_269324_0_0_1"/>
<feature type="compositionally biased region" description="Polar residues" evidence="2">
    <location>
        <begin position="446"/>
        <end position="467"/>
    </location>
</feature>
<feature type="compositionally biased region" description="Pro residues" evidence="2">
    <location>
        <begin position="599"/>
        <end position="617"/>
    </location>
</feature>
<feature type="compositionally biased region" description="Low complexity" evidence="2">
    <location>
        <begin position="311"/>
        <end position="328"/>
    </location>
</feature>
<dbReference type="STRING" id="1051891.A0A0C3QHK8"/>
<feature type="compositionally biased region" description="Polar residues" evidence="2">
    <location>
        <begin position="1065"/>
        <end position="1161"/>
    </location>
</feature>
<feature type="compositionally biased region" description="Polar residues" evidence="2">
    <location>
        <begin position="546"/>
        <end position="564"/>
    </location>
</feature>
<protein>
    <submittedName>
        <fullName evidence="3">Uncharacterized protein</fullName>
    </submittedName>
</protein>
<evidence type="ECO:0000256" key="2">
    <source>
        <dbReference type="SAM" id="MobiDB-lite"/>
    </source>
</evidence>
<feature type="compositionally biased region" description="Polar residues" evidence="2">
    <location>
        <begin position="338"/>
        <end position="354"/>
    </location>
</feature>
<proteinExistence type="predicted"/>
<feature type="compositionally biased region" description="Low complexity" evidence="2">
    <location>
        <begin position="1037"/>
        <end position="1054"/>
    </location>
</feature>
<feature type="region of interest" description="Disordered" evidence="2">
    <location>
        <begin position="984"/>
        <end position="1215"/>
    </location>
</feature>
<reference evidence="4" key="2">
    <citation type="submission" date="2015-01" db="EMBL/GenBank/DDBJ databases">
        <title>Evolutionary Origins and Diversification of the Mycorrhizal Mutualists.</title>
        <authorList>
            <consortium name="DOE Joint Genome Institute"/>
            <consortium name="Mycorrhizal Genomics Consortium"/>
            <person name="Kohler A."/>
            <person name="Kuo A."/>
            <person name="Nagy L.G."/>
            <person name="Floudas D."/>
            <person name="Copeland A."/>
            <person name="Barry K.W."/>
            <person name="Cichocki N."/>
            <person name="Veneault-Fourrey C."/>
            <person name="LaButti K."/>
            <person name="Lindquist E.A."/>
            <person name="Lipzen A."/>
            <person name="Lundell T."/>
            <person name="Morin E."/>
            <person name="Murat C."/>
            <person name="Riley R."/>
            <person name="Ohm R."/>
            <person name="Sun H."/>
            <person name="Tunlid A."/>
            <person name="Henrissat B."/>
            <person name="Grigoriev I.V."/>
            <person name="Hibbett D.S."/>
            <person name="Martin F."/>
        </authorList>
    </citation>
    <scope>NUCLEOTIDE SEQUENCE [LARGE SCALE GENOMIC DNA]</scope>
    <source>
        <strain evidence="4">MUT 4182</strain>
    </source>
</reference>
<dbReference type="Proteomes" id="UP000054248">
    <property type="component" value="Unassembled WGS sequence"/>
</dbReference>
<evidence type="ECO:0000256" key="1">
    <source>
        <dbReference type="SAM" id="Coils"/>
    </source>
</evidence>
<feature type="compositionally biased region" description="Pro residues" evidence="2">
    <location>
        <begin position="780"/>
        <end position="791"/>
    </location>
</feature>
<feature type="compositionally biased region" description="Basic residues" evidence="2">
    <location>
        <begin position="691"/>
        <end position="700"/>
    </location>
</feature>
<dbReference type="OrthoDB" id="3246672at2759"/>
<keyword evidence="1" id="KW-0175">Coiled coil</keyword>
<feature type="compositionally biased region" description="Polar residues" evidence="2">
    <location>
        <begin position="717"/>
        <end position="731"/>
    </location>
</feature>
<feature type="region of interest" description="Disordered" evidence="2">
    <location>
        <begin position="546"/>
        <end position="567"/>
    </location>
</feature>